<proteinExistence type="predicted"/>
<protein>
    <submittedName>
        <fullName evidence="1">Uncharacterized protein</fullName>
    </submittedName>
</protein>
<sequence length="90" mass="9908">MTDAQKAELAAKPDSEIEFSDISPLAESFWQNAERSRFYKPIKQITARVDTDVLAWLKSQGKISGTDQRDPPPPNALVDPALAYFLTGAA</sequence>
<keyword evidence="2" id="KW-1185">Reference proteome</keyword>
<dbReference type="RefSeq" id="WP_317518110.1">
    <property type="nucleotide sequence ID" value="NZ_JAPTHD010000021.1"/>
</dbReference>
<evidence type="ECO:0000313" key="2">
    <source>
        <dbReference type="Proteomes" id="UP001185984"/>
    </source>
</evidence>
<accession>A0ABU4A232</accession>
<evidence type="ECO:0000313" key="1">
    <source>
        <dbReference type="EMBL" id="MDV5825805.1"/>
    </source>
</evidence>
<gene>
    <name evidence="1" type="ORF">O0R41_19555</name>
</gene>
<comment type="caution">
    <text evidence="1">The sequence shown here is derived from an EMBL/GenBank/DDBJ whole genome shotgun (WGS) entry which is preliminary data.</text>
</comment>
<dbReference type="Proteomes" id="UP001185984">
    <property type="component" value="Unassembled WGS sequence"/>
</dbReference>
<dbReference type="EMBL" id="JAPTHD010000021">
    <property type="protein sequence ID" value="MDV5825805.1"/>
    <property type="molecule type" value="Genomic_DNA"/>
</dbReference>
<reference evidence="2" key="1">
    <citation type="journal article" date="2022" name="J Environ Chem Eng">
        <title>Biodegradation of petroleum oil using a constructed nonpathogenic and heavy metal-tolerant bacterial consortium isolated from marine sponges.</title>
        <authorList>
            <person name="Dechsakulwatana C."/>
            <person name="Rungsihiranrut A."/>
            <person name="Muangchinda C."/>
            <person name="Ningthoujam R."/>
            <person name="Klankeo P."/>
            <person name="Pinyakong O."/>
        </authorList>
    </citation>
    <scope>NUCLEOTIDE SEQUENCE [LARGE SCALE GENOMIC DNA]</scope>
    <source>
        <strain evidence="2">MO2-4</strain>
    </source>
</reference>
<name>A0ABU4A232_9SPHN</name>
<organism evidence="1 2">
    <name type="scientific">Sphingobium naphthae</name>
    <dbReference type="NCBI Taxonomy" id="1886786"/>
    <lineage>
        <taxon>Bacteria</taxon>
        <taxon>Pseudomonadati</taxon>
        <taxon>Pseudomonadota</taxon>
        <taxon>Alphaproteobacteria</taxon>
        <taxon>Sphingomonadales</taxon>
        <taxon>Sphingomonadaceae</taxon>
        <taxon>Sphingobium</taxon>
    </lineage>
</organism>